<sequence length="94" mass="10722">MADFIRRCGFYDTVSETIRLSSTTTPNRFRETNVSEECEDMYTSLPVLFGDVQAEDRTSTDTSEPAFSRVWSGLTSPFSWTASKRDMDIPVMVF</sequence>
<proteinExistence type="predicted"/>
<dbReference type="EMBL" id="JBAHYK010000573">
    <property type="protein sequence ID" value="KAL0572849.1"/>
    <property type="molecule type" value="Genomic_DNA"/>
</dbReference>
<comment type="caution">
    <text evidence="1">The sequence shown here is derived from an EMBL/GenBank/DDBJ whole genome shotgun (WGS) entry which is preliminary data.</text>
</comment>
<gene>
    <name evidence="1" type="ORF">V5O48_009113</name>
</gene>
<dbReference type="Proteomes" id="UP001465976">
    <property type="component" value="Unassembled WGS sequence"/>
</dbReference>
<accession>A0ABR3FC41</accession>
<reference evidence="1 2" key="1">
    <citation type="submission" date="2024-02" db="EMBL/GenBank/DDBJ databases">
        <title>A draft genome for the cacao thread blight pathogen Marasmius crinis-equi.</title>
        <authorList>
            <person name="Cohen S.P."/>
            <person name="Baruah I.K."/>
            <person name="Amoako-Attah I."/>
            <person name="Bukari Y."/>
            <person name="Meinhardt L.W."/>
            <person name="Bailey B.A."/>
        </authorList>
    </citation>
    <scope>NUCLEOTIDE SEQUENCE [LARGE SCALE GENOMIC DNA]</scope>
    <source>
        <strain evidence="1 2">GH-76</strain>
    </source>
</reference>
<evidence type="ECO:0000313" key="1">
    <source>
        <dbReference type="EMBL" id="KAL0572849.1"/>
    </source>
</evidence>
<protein>
    <submittedName>
        <fullName evidence="1">Uncharacterized protein</fullName>
    </submittedName>
</protein>
<keyword evidence="2" id="KW-1185">Reference proteome</keyword>
<evidence type="ECO:0000313" key="2">
    <source>
        <dbReference type="Proteomes" id="UP001465976"/>
    </source>
</evidence>
<organism evidence="1 2">
    <name type="scientific">Marasmius crinis-equi</name>
    <dbReference type="NCBI Taxonomy" id="585013"/>
    <lineage>
        <taxon>Eukaryota</taxon>
        <taxon>Fungi</taxon>
        <taxon>Dikarya</taxon>
        <taxon>Basidiomycota</taxon>
        <taxon>Agaricomycotina</taxon>
        <taxon>Agaricomycetes</taxon>
        <taxon>Agaricomycetidae</taxon>
        <taxon>Agaricales</taxon>
        <taxon>Marasmiineae</taxon>
        <taxon>Marasmiaceae</taxon>
        <taxon>Marasmius</taxon>
    </lineage>
</organism>
<name>A0ABR3FC41_9AGAR</name>